<dbReference type="Proteomes" id="UP001497525">
    <property type="component" value="Unassembled WGS sequence"/>
</dbReference>
<organism evidence="2 3">
    <name type="scientific">Calicophoron daubneyi</name>
    <name type="common">Rumen fluke</name>
    <name type="synonym">Paramphistomum daubneyi</name>
    <dbReference type="NCBI Taxonomy" id="300641"/>
    <lineage>
        <taxon>Eukaryota</taxon>
        <taxon>Metazoa</taxon>
        <taxon>Spiralia</taxon>
        <taxon>Lophotrochozoa</taxon>
        <taxon>Platyhelminthes</taxon>
        <taxon>Trematoda</taxon>
        <taxon>Digenea</taxon>
        <taxon>Plagiorchiida</taxon>
        <taxon>Pronocephalata</taxon>
        <taxon>Paramphistomoidea</taxon>
        <taxon>Paramphistomidae</taxon>
        <taxon>Calicophoron</taxon>
    </lineage>
</organism>
<evidence type="ECO:0000256" key="1">
    <source>
        <dbReference type="SAM" id="MobiDB-lite"/>
    </source>
</evidence>
<gene>
    <name evidence="2" type="ORF">CDAUBV1_LOCUS9802</name>
</gene>
<reference evidence="2" key="1">
    <citation type="submission" date="2024-06" db="EMBL/GenBank/DDBJ databases">
        <authorList>
            <person name="Liu X."/>
            <person name="Lenzi L."/>
            <person name="Haldenby T S."/>
            <person name="Uol C."/>
        </authorList>
    </citation>
    <scope>NUCLEOTIDE SEQUENCE</scope>
</reference>
<accession>A0AAV2TFM3</accession>
<protein>
    <submittedName>
        <fullName evidence="2">Uncharacterized protein</fullName>
    </submittedName>
</protein>
<feature type="region of interest" description="Disordered" evidence="1">
    <location>
        <begin position="354"/>
        <end position="373"/>
    </location>
</feature>
<dbReference type="AlphaFoldDB" id="A0AAV2TFM3"/>
<proteinExistence type="predicted"/>
<dbReference type="InterPro" id="IPR043502">
    <property type="entry name" value="DNA/RNA_pol_sf"/>
</dbReference>
<dbReference type="SUPFAM" id="SSF56672">
    <property type="entry name" value="DNA/RNA polymerases"/>
    <property type="match status" value="1"/>
</dbReference>
<dbReference type="EMBL" id="CAXLJL010000267">
    <property type="protein sequence ID" value="CAL5135681.1"/>
    <property type="molecule type" value="Genomic_DNA"/>
</dbReference>
<evidence type="ECO:0000313" key="3">
    <source>
        <dbReference type="Proteomes" id="UP001497525"/>
    </source>
</evidence>
<name>A0AAV2TFM3_CALDB</name>
<sequence>MARHTVAKGSLFQHVLGTSQCTSWRWSKVFNELLSRGVILPFCSPWLSPSNLIPKKRGPALGFLGDCRALKNSTKYDSYLISLFDQCVPGLNTCLLSLRANLPEPYCRASALQCACVLPTVASSEDFGCVLEEKFSGHRILHRVLLLRPYQWILLMRWPRKSALCKNLLRHLQSSTDSSADLGEVHSHMLEEFSAMLFSTPCVWFVYPSLDVEYDLEAESCSDSSEVRLDRTIWDVIQKDYWCLMDEDIIKECDVRMRICYILQLQIADECDLRKSPNKNSPSLEYCVSHAQNLYSWLQRIKNRVKNRRRIHAEKYATSPFLIELQQNEQRKRALFELISVTILHTVLGDRSTRDAVNDEGTPVNESGVAERDRDTESGIHGLVRLVEQIQREWNDLLVHLQPIDPMEHKQMLFEDSSADLGEVHSHMLEEFSAMLFSTPCVWFVYPSLDVEKKPTIRLHDGCLVHADDLEVWALGNSFGL</sequence>
<dbReference type="Gene3D" id="3.10.10.10">
    <property type="entry name" value="HIV Type 1 Reverse Transcriptase, subunit A, domain 1"/>
    <property type="match status" value="1"/>
</dbReference>
<comment type="caution">
    <text evidence="2">The sequence shown here is derived from an EMBL/GenBank/DDBJ whole genome shotgun (WGS) entry which is preliminary data.</text>
</comment>
<evidence type="ECO:0000313" key="2">
    <source>
        <dbReference type="EMBL" id="CAL5135681.1"/>
    </source>
</evidence>